<dbReference type="OrthoDB" id="4954742at2"/>
<dbReference type="RefSeq" id="WP_119751758.1">
    <property type="nucleotide sequence ID" value="NZ_QZCG01000017.1"/>
</dbReference>
<proteinExistence type="predicted"/>
<sequence>MSSHIRFAIYYLPPEGALAQFGAQWLGWDCLTGESALQPDLPKIADATEAPRKYGFHATLKPPFRLAAKETTDGLRAAIAQLAANQPPVVLEGLTLDRLGNFLALRPIGDTTALNALAGECVTALDRFRDAPGPAELERRRKSGLSPRQDELLREWGYPYVLEEFRFHMTLSGNLDDGDLTRFQDEIARRLPALPHPYMIDNIALVGQRPDGMFQLIQRYALTG</sequence>
<keyword evidence="2" id="KW-1185">Reference proteome</keyword>
<dbReference type="Pfam" id="PF06299">
    <property type="entry name" value="DUF1045"/>
    <property type="match status" value="1"/>
</dbReference>
<accession>A0A418SMZ5</accession>
<comment type="caution">
    <text evidence="1">The sequence shown here is derived from an EMBL/GenBank/DDBJ whole genome shotgun (WGS) entry which is preliminary data.</text>
</comment>
<dbReference type="AlphaFoldDB" id="A0A418SMZ5"/>
<dbReference type="Proteomes" id="UP000284202">
    <property type="component" value="Unassembled WGS sequence"/>
</dbReference>
<dbReference type="EMBL" id="QZCG01000017">
    <property type="protein sequence ID" value="RJE82315.1"/>
    <property type="molecule type" value="Genomic_DNA"/>
</dbReference>
<dbReference type="Gene3D" id="3.90.1140.10">
    <property type="entry name" value="Cyclic phosphodiesterase"/>
    <property type="match status" value="1"/>
</dbReference>
<organism evidence="1 2">
    <name type="scientific">Paracoccus onubensis</name>
    <dbReference type="NCBI Taxonomy" id="1675788"/>
    <lineage>
        <taxon>Bacteria</taxon>
        <taxon>Pseudomonadati</taxon>
        <taxon>Pseudomonadota</taxon>
        <taxon>Alphaproteobacteria</taxon>
        <taxon>Rhodobacterales</taxon>
        <taxon>Paracoccaceae</taxon>
        <taxon>Paracoccus</taxon>
    </lineage>
</organism>
<dbReference type="PIRSF" id="PIRSF033328">
    <property type="entry name" value="Phest_Mll4975"/>
    <property type="match status" value="1"/>
</dbReference>
<protein>
    <submittedName>
        <fullName evidence="1">DUF1045 domain-containing protein</fullName>
    </submittedName>
</protein>
<name>A0A418SMZ5_9RHOB</name>
<evidence type="ECO:0000313" key="2">
    <source>
        <dbReference type="Proteomes" id="UP000284202"/>
    </source>
</evidence>
<evidence type="ECO:0000313" key="1">
    <source>
        <dbReference type="EMBL" id="RJE82315.1"/>
    </source>
</evidence>
<gene>
    <name evidence="1" type="ORF">D3P04_20645</name>
</gene>
<dbReference type="InterPro" id="IPR009389">
    <property type="entry name" value="DUF1045"/>
</dbReference>
<reference evidence="2" key="1">
    <citation type="submission" date="2018-09" db="EMBL/GenBank/DDBJ databases">
        <title>Acidovorax cavernicola nov. sp. isolated from Gruta de las Maravillas (Aracena, Spain).</title>
        <authorList>
            <person name="Jurado V."/>
            <person name="Gutierrez-Patricio S."/>
            <person name="Gonzalez-Pimentel J.L."/>
            <person name="Miller A.Z."/>
            <person name="Laiz L."/>
            <person name="Saiz-Jimenez C."/>
        </authorList>
    </citation>
    <scope>NUCLEOTIDE SEQUENCE [LARGE SCALE GENOMIC DNA]</scope>
    <source>
        <strain evidence="2">1011MAR3C25</strain>
    </source>
</reference>
<dbReference type="NCBIfam" id="TIGR03223">
    <property type="entry name" value="Phn_opern_protn"/>
    <property type="match status" value="1"/>
</dbReference>